<reference evidence="2" key="4">
    <citation type="submission" date="2019-03" db="UniProtKB">
        <authorList>
            <consortium name="EnsemblPlants"/>
        </authorList>
    </citation>
    <scope>IDENTIFICATION</scope>
</reference>
<dbReference type="Gramene" id="AET7Gv21320400.20">
    <property type="protein sequence ID" value="AET7Gv21320400.20"/>
    <property type="gene ID" value="AET7Gv21320400"/>
</dbReference>
<dbReference type="InterPro" id="IPR013780">
    <property type="entry name" value="Glyco_hydro_b"/>
</dbReference>
<dbReference type="SUPFAM" id="SSF51011">
    <property type="entry name" value="Glycosyl hydrolase domain"/>
    <property type="match status" value="1"/>
</dbReference>
<evidence type="ECO:0000259" key="1">
    <source>
        <dbReference type="Pfam" id="PF02806"/>
    </source>
</evidence>
<dbReference type="GO" id="GO:0043169">
    <property type="term" value="F:cation binding"/>
    <property type="evidence" value="ECO:0007669"/>
    <property type="project" value="InterPro"/>
</dbReference>
<evidence type="ECO:0000313" key="2">
    <source>
        <dbReference type="EnsemblPlants" id="AET7Gv21320400.20"/>
    </source>
</evidence>
<reference evidence="2" key="5">
    <citation type="journal article" date="2021" name="G3 (Bethesda)">
        <title>Aegilops tauschii genome assembly Aet v5.0 features greater sequence contiguity and improved annotation.</title>
        <authorList>
            <person name="Wang L."/>
            <person name="Zhu T."/>
            <person name="Rodriguez J.C."/>
            <person name="Deal K.R."/>
            <person name="Dubcovsky J."/>
            <person name="McGuire P.E."/>
            <person name="Lux T."/>
            <person name="Spannagl M."/>
            <person name="Mayer K.F.X."/>
            <person name="Baldrich P."/>
            <person name="Meyers B.C."/>
            <person name="Huo N."/>
            <person name="Gu Y.Q."/>
            <person name="Zhou H."/>
            <person name="Devos K.M."/>
            <person name="Bennetzen J.L."/>
            <person name="Unver T."/>
            <person name="Budak H."/>
            <person name="Gulick P.J."/>
            <person name="Galiba G."/>
            <person name="Kalapos B."/>
            <person name="Nelson D.R."/>
            <person name="Li P."/>
            <person name="You F.M."/>
            <person name="Luo M.C."/>
            <person name="Dvorak J."/>
        </authorList>
    </citation>
    <scope>NUCLEOTIDE SEQUENCE [LARGE SCALE GENOMIC DNA]</scope>
    <source>
        <strain evidence="2">cv. AL8/78</strain>
    </source>
</reference>
<reference evidence="2" key="3">
    <citation type="journal article" date="2017" name="Nature">
        <title>Genome sequence of the progenitor of the wheat D genome Aegilops tauschii.</title>
        <authorList>
            <person name="Luo M.C."/>
            <person name="Gu Y.Q."/>
            <person name="Puiu D."/>
            <person name="Wang H."/>
            <person name="Twardziok S.O."/>
            <person name="Deal K.R."/>
            <person name="Huo N."/>
            <person name="Zhu T."/>
            <person name="Wang L."/>
            <person name="Wang Y."/>
            <person name="McGuire P.E."/>
            <person name="Liu S."/>
            <person name="Long H."/>
            <person name="Ramasamy R.K."/>
            <person name="Rodriguez J.C."/>
            <person name="Van S.L."/>
            <person name="Yuan L."/>
            <person name="Wang Z."/>
            <person name="Xia Z."/>
            <person name="Xiao L."/>
            <person name="Anderson O.D."/>
            <person name="Ouyang S."/>
            <person name="Liang Y."/>
            <person name="Zimin A.V."/>
            <person name="Pertea G."/>
            <person name="Qi P."/>
            <person name="Bennetzen J.L."/>
            <person name="Dai X."/>
            <person name="Dawson M.W."/>
            <person name="Muller H.G."/>
            <person name="Kugler K."/>
            <person name="Rivarola-Duarte L."/>
            <person name="Spannagl M."/>
            <person name="Mayer K.F.X."/>
            <person name="Lu F.H."/>
            <person name="Bevan M.W."/>
            <person name="Leroy P."/>
            <person name="Li P."/>
            <person name="You F.M."/>
            <person name="Sun Q."/>
            <person name="Liu Z."/>
            <person name="Lyons E."/>
            <person name="Wicker T."/>
            <person name="Salzberg S.L."/>
            <person name="Devos K.M."/>
            <person name="Dvorak J."/>
        </authorList>
    </citation>
    <scope>NUCLEOTIDE SEQUENCE [LARGE SCALE GENOMIC DNA]</scope>
    <source>
        <strain evidence="2">cv. AL8/78</strain>
    </source>
</reference>
<accession>A0A453TAT2</accession>
<dbReference type="GO" id="GO:0003844">
    <property type="term" value="F:1,4-alpha-glucan branching enzyme activity"/>
    <property type="evidence" value="ECO:0007669"/>
    <property type="project" value="TreeGrafter"/>
</dbReference>
<feature type="domain" description="Alpha-amylase/branching enzyme C-terminal all beta" evidence="1">
    <location>
        <begin position="27"/>
        <end position="92"/>
    </location>
</feature>
<organism evidence="2 3">
    <name type="scientific">Aegilops tauschii subsp. strangulata</name>
    <name type="common">Goatgrass</name>
    <dbReference type="NCBI Taxonomy" id="200361"/>
    <lineage>
        <taxon>Eukaryota</taxon>
        <taxon>Viridiplantae</taxon>
        <taxon>Streptophyta</taxon>
        <taxon>Embryophyta</taxon>
        <taxon>Tracheophyta</taxon>
        <taxon>Spermatophyta</taxon>
        <taxon>Magnoliopsida</taxon>
        <taxon>Liliopsida</taxon>
        <taxon>Poales</taxon>
        <taxon>Poaceae</taxon>
        <taxon>BOP clade</taxon>
        <taxon>Pooideae</taxon>
        <taxon>Triticodae</taxon>
        <taxon>Triticeae</taxon>
        <taxon>Triticinae</taxon>
        <taxon>Aegilops</taxon>
    </lineage>
</organism>
<evidence type="ECO:0000313" key="3">
    <source>
        <dbReference type="Proteomes" id="UP000015105"/>
    </source>
</evidence>
<dbReference type="PANTHER" id="PTHR43651:SF2">
    <property type="entry name" value="1,4-ALPHA-GLUCAN-BRANCHING ENZYME, CHLOROPLASTIC_AMYLOPLASTIC"/>
    <property type="match status" value="1"/>
</dbReference>
<dbReference type="PANTHER" id="PTHR43651">
    <property type="entry name" value="1,4-ALPHA-GLUCAN-BRANCHING ENZYME"/>
    <property type="match status" value="1"/>
</dbReference>
<name>A0A453TAT2_AEGTS</name>
<dbReference type="Gene3D" id="2.60.40.1180">
    <property type="entry name" value="Golgi alpha-mannosidase II"/>
    <property type="match status" value="1"/>
</dbReference>
<dbReference type="GO" id="GO:0005737">
    <property type="term" value="C:cytoplasm"/>
    <property type="evidence" value="ECO:0007669"/>
    <property type="project" value="TreeGrafter"/>
</dbReference>
<protein>
    <recommendedName>
        <fullName evidence="1">Alpha-amylase/branching enzyme C-terminal all beta domain-containing protein</fullName>
    </recommendedName>
</protein>
<keyword evidence="3" id="KW-1185">Reference proteome</keyword>
<dbReference type="EnsemblPlants" id="AET7Gv21320400.20">
    <property type="protein sequence ID" value="AET7Gv21320400.20"/>
    <property type="gene ID" value="AET7Gv21320400"/>
</dbReference>
<dbReference type="Pfam" id="PF02806">
    <property type="entry name" value="Alpha-amylase_C"/>
    <property type="match status" value="1"/>
</dbReference>
<dbReference type="Proteomes" id="UP000015105">
    <property type="component" value="Chromosome 7D"/>
</dbReference>
<dbReference type="GO" id="GO:0000272">
    <property type="term" value="P:polysaccharide catabolic process"/>
    <property type="evidence" value="ECO:0007669"/>
    <property type="project" value="UniProtKB-ARBA"/>
</dbReference>
<proteinExistence type="predicted"/>
<reference evidence="3" key="2">
    <citation type="journal article" date="2017" name="Nat. Plants">
        <title>The Aegilops tauschii genome reveals multiple impacts of transposons.</title>
        <authorList>
            <person name="Zhao G."/>
            <person name="Zou C."/>
            <person name="Li K."/>
            <person name="Wang K."/>
            <person name="Li T."/>
            <person name="Gao L."/>
            <person name="Zhang X."/>
            <person name="Wang H."/>
            <person name="Yang Z."/>
            <person name="Liu X."/>
            <person name="Jiang W."/>
            <person name="Mao L."/>
            <person name="Kong X."/>
            <person name="Jiao Y."/>
            <person name="Jia J."/>
        </authorList>
    </citation>
    <scope>NUCLEOTIDE SEQUENCE [LARGE SCALE GENOMIC DNA]</scope>
    <source>
        <strain evidence="3">cv. AL8/78</strain>
    </source>
</reference>
<reference evidence="3" key="1">
    <citation type="journal article" date="2014" name="Science">
        <title>Ancient hybridizations among the ancestral genomes of bread wheat.</title>
        <authorList>
            <consortium name="International Wheat Genome Sequencing Consortium,"/>
            <person name="Marcussen T."/>
            <person name="Sandve S.R."/>
            <person name="Heier L."/>
            <person name="Spannagl M."/>
            <person name="Pfeifer M."/>
            <person name="Jakobsen K.S."/>
            <person name="Wulff B.B."/>
            <person name="Steuernagel B."/>
            <person name="Mayer K.F."/>
            <person name="Olsen O.A."/>
        </authorList>
    </citation>
    <scope>NUCLEOTIDE SEQUENCE [LARGE SCALE GENOMIC DNA]</scope>
    <source>
        <strain evidence="3">cv. AL8/78</strain>
    </source>
</reference>
<sequence>MNAFDQAMNALDDKFSFLSSSKQIVSDMNEEKKIIVFERGDLVFVFNFHPSKTYDGYKVGCDLPGKYKVALDSDALMFGGHGRVWPMTTITLRHLKEYQEYLKQTSTTALTHSKSCLHPALVWLTIASRRKRKSPRMKELLLGGKLLSGTSMLKPLASKTQQMVRRLLVPKRRLQEVTPARRELTLSFCHPTKTTNKHHINA</sequence>
<dbReference type="InterPro" id="IPR006048">
    <property type="entry name" value="A-amylase/branching_C"/>
</dbReference>
<dbReference type="AlphaFoldDB" id="A0A453TAT2"/>